<dbReference type="InterPro" id="IPR029065">
    <property type="entry name" value="Enolase_C-like"/>
</dbReference>
<dbReference type="PANTHER" id="PTHR13794">
    <property type="entry name" value="ENOLASE SUPERFAMILY, MANDELATE RACEMASE"/>
    <property type="match status" value="1"/>
</dbReference>
<comment type="caution">
    <text evidence="5">The sequence shown here is derived from an EMBL/GenBank/DDBJ whole genome shotgun (WGS) entry which is preliminary data.</text>
</comment>
<evidence type="ECO:0000259" key="4">
    <source>
        <dbReference type="SMART" id="SM00922"/>
    </source>
</evidence>
<dbReference type="InterPro" id="IPR013342">
    <property type="entry name" value="Mandelate_racemase_C"/>
</dbReference>
<dbReference type="GO" id="GO:0016052">
    <property type="term" value="P:carbohydrate catabolic process"/>
    <property type="evidence" value="ECO:0007669"/>
    <property type="project" value="TreeGrafter"/>
</dbReference>
<dbReference type="PROSITE" id="PS00908">
    <property type="entry name" value="MR_MLE_1"/>
    <property type="match status" value="1"/>
</dbReference>
<dbReference type="InterPro" id="IPR018110">
    <property type="entry name" value="Mandel_Rmase/mucon_lact_enz_CS"/>
</dbReference>
<dbReference type="PROSITE" id="PS00909">
    <property type="entry name" value="MR_MLE_2"/>
    <property type="match status" value="1"/>
</dbReference>
<dbReference type="SUPFAM" id="SSF54826">
    <property type="entry name" value="Enolase N-terminal domain-like"/>
    <property type="match status" value="1"/>
</dbReference>
<dbReference type="SFLD" id="SFLDG00179">
    <property type="entry name" value="mandelate_racemase"/>
    <property type="match status" value="1"/>
</dbReference>
<organism evidence="5 6">
    <name type="scientific">Ancylobacter mangrovi</name>
    <dbReference type="NCBI Taxonomy" id="2972472"/>
    <lineage>
        <taxon>Bacteria</taxon>
        <taxon>Pseudomonadati</taxon>
        <taxon>Pseudomonadota</taxon>
        <taxon>Alphaproteobacteria</taxon>
        <taxon>Hyphomicrobiales</taxon>
        <taxon>Xanthobacteraceae</taxon>
        <taxon>Ancylobacter</taxon>
    </lineage>
</organism>
<accession>A0A9X2T319</accession>
<dbReference type="InterPro" id="IPR036849">
    <property type="entry name" value="Enolase-like_C_sf"/>
</dbReference>
<reference evidence="5" key="1">
    <citation type="submission" date="2022-08" db="EMBL/GenBank/DDBJ databases">
        <authorList>
            <person name="Li F."/>
        </authorList>
    </citation>
    <scope>NUCLEOTIDE SEQUENCE</scope>
    <source>
        <strain evidence="5">MQZ15Z-1</strain>
    </source>
</reference>
<gene>
    <name evidence="5" type="ORF">NVS89_05175</name>
</gene>
<name>A0A9X2T319_9HYPH</name>
<dbReference type="EMBL" id="JANTHZ010000001">
    <property type="protein sequence ID" value="MCS0494481.1"/>
    <property type="molecule type" value="Genomic_DNA"/>
</dbReference>
<dbReference type="GO" id="GO:0000287">
    <property type="term" value="F:magnesium ion binding"/>
    <property type="evidence" value="ECO:0007669"/>
    <property type="project" value="UniProtKB-ARBA"/>
</dbReference>
<dbReference type="InterPro" id="IPR029017">
    <property type="entry name" value="Enolase-like_N"/>
</dbReference>
<dbReference type="Pfam" id="PF13378">
    <property type="entry name" value="MR_MLE_C"/>
    <property type="match status" value="1"/>
</dbReference>
<dbReference type="SMART" id="SM00922">
    <property type="entry name" value="MR_MLE"/>
    <property type="match status" value="1"/>
</dbReference>
<dbReference type="Gene3D" id="3.30.390.10">
    <property type="entry name" value="Enolase-like, N-terminal domain"/>
    <property type="match status" value="1"/>
</dbReference>
<evidence type="ECO:0000256" key="2">
    <source>
        <dbReference type="ARBA" id="ARBA00022723"/>
    </source>
</evidence>
<dbReference type="SFLD" id="SFLDS00001">
    <property type="entry name" value="Enolase"/>
    <property type="match status" value="1"/>
</dbReference>
<dbReference type="PANTHER" id="PTHR13794:SF58">
    <property type="entry name" value="MITOCHONDRIAL ENOLASE SUPERFAMILY MEMBER 1"/>
    <property type="match status" value="1"/>
</dbReference>
<dbReference type="Gene3D" id="3.20.20.120">
    <property type="entry name" value="Enolase-like C-terminal domain"/>
    <property type="match status" value="1"/>
</dbReference>
<keyword evidence="2" id="KW-0479">Metal-binding</keyword>
<keyword evidence="6" id="KW-1185">Reference proteome</keyword>
<sequence length="382" mass="41815">MKITDMRVHPLTARFDKVRWTAHEPFDTAQLVLVEIRTDDGLVGIGEISTGPQASVCALLDMIAPVLTGLDPLAPEEIWNRLFAVTVPRPGGSGPWDARPPPLPRNQRPQFMAAMAGIDIALWDLRGKAAGLPVFRLLGGNRTDVFTYAVGGFYVEGESPLACADELASFVADGFRAVKLKTGALSLKDEVARVQAVRAAIGPDVLLMLDMNAPVDVEGCIRFARAVERYDIFWLEEPLHWYLQPSDFARAAARCPIPLAHGEREWHRFTVREFIDSGALGYVQFDCTRHAGFSEALRIAHYAAMKGVMVAPHTAAHLHAHLVSALGDAAFAAESVGDPDMHPIHHRIFHGGAQYRDGRVHLTEAPGFGLEVDWRAVEALKG</sequence>
<protein>
    <submittedName>
        <fullName evidence="5">Mandelate racemase/muconate lactonizing enzyme family protein</fullName>
    </submittedName>
</protein>
<dbReference type="SUPFAM" id="SSF51604">
    <property type="entry name" value="Enolase C-terminal domain-like"/>
    <property type="match status" value="1"/>
</dbReference>
<dbReference type="Proteomes" id="UP001151088">
    <property type="component" value="Unassembled WGS sequence"/>
</dbReference>
<dbReference type="GO" id="GO:0009063">
    <property type="term" value="P:amino acid catabolic process"/>
    <property type="evidence" value="ECO:0007669"/>
    <property type="project" value="InterPro"/>
</dbReference>
<dbReference type="CDD" id="cd03316">
    <property type="entry name" value="MR_like"/>
    <property type="match status" value="1"/>
</dbReference>
<dbReference type="InterPro" id="IPR046945">
    <property type="entry name" value="RHMD-like"/>
</dbReference>
<dbReference type="AlphaFoldDB" id="A0A9X2T319"/>
<dbReference type="RefSeq" id="WP_258731433.1">
    <property type="nucleotide sequence ID" value="NZ_JANTHZ010000001.1"/>
</dbReference>
<evidence type="ECO:0000313" key="6">
    <source>
        <dbReference type="Proteomes" id="UP001151088"/>
    </source>
</evidence>
<dbReference type="InterPro" id="IPR013341">
    <property type="entry name" value="Mandelate_racemase_N_dom"/>
</dbReference>
<dbReference type="GO" id="GO:0016836">
    <property type="term" value="F:hydro-lyase activity"/>
    <property type="evidence" value="ECO:0007669"/>
    <property type="project" value="TreeGrafter"/>
</dbReference>
<comment type="cofactor">
    <cofactor evidence="1">
        <name>Mg(2+)</name>
        <dbReference type="ChEBI" id="CHEBI:18420"/>
    </cofactor>
</comment>
<dbReference type="Pfam" id="PF02746">
    <property type="entry name" value="MR_MLE_N"/>
    <property type="match status" value="1"/>
</dbReference>
<proteinExistence type="predicted"/>
<keyword evidence="3" id="KW-0460">Magnesium</keyword>
<evidence type="ECO:0000256" key="1">
    <source>
        <dbReference type="ARBA" id="ARBA00001946"/>
    </source>
</evidence>
<evidence type="ECO:0000256" key="3">
    <source>
        <dbReference type="ARBA" id="ARBA00022842"/>
    </source>
</evidence>
<feature type="domain" description="Mandelate racemase/muconate lactonizing enzyme C-terminal" evidence="4">
    <location>
        <begin position="160"/>
        <end position="258"/>
    </location>
</feature>
<evidence type="ECO:0000313" key="5">
    <source>
        <dbReference type="EMBL" id="MCS0494481.1"/>
    </source>
</evidence>